<evidence type="ECO:0000313" key="6">
    <source>
        <dbReference type="EMBL" id="QAT14124.1"/>
    </source>
</evidence>
<dbReference type="PANTHER" id="PTHR24567:SF75">
    <property type="entry name" value="FUMARATE AND NITRATE REDUCTION REGULATORY PROTEIN"/>
    <property type="match status" value="1"/>
</dbReference>
<dbReference type="CDD" id="cd00038">
    <property type="entry name" value="CAP_ED"/>
    <property type="match status" value="1"/>
</dbReference>
<dbReference type="InterPro" id="IPR000595">
    <property type="entry name" value="cNMP-bd_dom"/>
</dbReference>
<dbReference type="AlphaFoldDB" id="A0A410NW52"/>
<evidence type="ECO:0000313" key="7">
    <source>
        <dbReference type="EMBL" id="QQB88505.1"/>
    </source>
</evidence>
<dbReference type="Gene3D" id="1.10.10.10">
    <property type="entry name" value="Winged helix-like DNA-binding domain superfamily/Winged helix DNA-binding domain"/>
    <property type="match status" value="1"/>
</dbReference>
<evidence type="ECO:0000259" key="4">
    <source>
        <dbReference type="PROSITE" id="PS50042"/>
    </source>
</evidence>
<dbReference type="InterPro" id="IPR050397">
    <property type="entry name" value="Env_Response_Regulators"/>
</dbReference>
<dbReference type="RefSeq" id="WP_128719539.1">
    <property type="nucleotide sequence ID" value="NZ_BJNC01000003.1"/>
</dbReference>
<dbReference type="InterPro" id="IPR018335">
    <property type="entry name" value="Tscrpt_reg_HTH_Crp-type_CS"/>
</dbReference>
<proteinExistence type="predicted"/>
<evidence type="ECO:0000313" key="8">
    <source>
        <dbReference type="Proteomes" id="UP000287388"/>
    </source>
</evidence>
<dbReference type="SUPFAM" id="SSF46785">
    <property type="entry name" value="Winged helix' DNA-binding domain"/>
    <property type="match status" value="1"/>
</dbReference>
<dbReference type="EMBL" id="CP066026">
    <property type="protein sequence ID" value="QQB88505.1"/>
    <property type="molecule type" value="Genomic_DNA"/>
</dbReference>
<dbReference type="SUPFAM" id="SSF51206">
    <property type="entry name" value="cAMP-binding domain-like"/>
    <property type="match status" value="1"/>
</dbReference>
<evidence type="ECO:0000256" key="1">
    <source>
        <dbReference type="ARBA" id="ARBA00023015"/>
    </source>
</evidence>
<dbReference type="PANTHER" id="PTHR24567">
    <property type="entry name" value="CRP FAMILY TRANSCRIPTIONAL REGULATORY PROTEIN"/>
    <property type="match status" value="1"/>
</dbReference>
<keyword evidence="9" id="KW-1185">Reference proteome</keyword>
<protein>
    <submittedName>
        <fullName evidence="6">Cyclic nucleotide-binding domain-containing protein</fullName>
    </submittedName>
    <submittedName>
        <fullName evidence="7">Helix-turn-helix domain-containing protein</fullName>
    </submittedName>
</protein>
<organism evidence="6 8">
    <name type="scientific">Brevundimonas diminuta</name>
    <name type="common">Pseudomonas diminuta</name>
    <dbReference type="NCBI Taxonomy" id="293"/>
    <lineage>
        <taxon>Bacteria</taxon>
        <taxon>Pseudomonadati</taxon>
        <taxon>Pseudomonadota</taxon>
        <taxon>Alphaproteobacteria</taxon>
        <taxon>Caulobacterales</taxon>
        <taxon>Caulobacteraceae</taxon>
        <taxon>Brevundimonas</taxon>
    </lineage>
</organism>
<dbReference type="PROSITE" id="PS51063">
    <property type="entry name" value="HTH_CRP_2"/>
    <property type="match status" value="1"/>
</dbReference>
<dbReference type="KEGG" id="bdm:EQG53_06975"/>
<dbReference type="GO" id="GO:0003700">
    <property type="term" value="F:DNA-binding transcription factor activity"/>
    <property type="evidence" value="ECO:0007669"/>
    <property type="project" value="InterPro"/>
</dbReference>
<dbReference type="InterPro" id="IPR014710">
    <property type="entry name" value="RmlC-like_jellyroll"/>
</dbReference>
<reference evidence="7 9" key="2">
    <citation type="submission" date="2020-12" db="EMBL/GenBank/DDBJ databases">
        <title>FDA dAtabase for Regulatory Grade micrObial Sequences (FDA-ARGOS): Supporting development and validation of Infectious Disease Dx tests.</title>
        <authorList>
            <person name="Kerrigan L."/>
            <person name="Long C."/>
            <person name="Tallon L."/>
            <person name="Sadzewicz L."/>
            <person name="Zhao X."/>
            <person name="Boylan J."/>
            <person name="Ott S."/>
            <person name="Bowen H."/>
            <person name="Vavikolanu K."/>
            <person name="Mehta A."/>
            <person name="Aluvathingal J."/>
            <person name="Nadendla S."/>
            <person name="Yan Y."/>
            <person name="Sichtig H."/>
        </authorList>
    </citation>
    <scope>NUCLEOTIDE SEQUENCE [LARGE SCALE GENOMIC DNA]</scope>
    <source>
        <strain evidence="7 9">FDAARGOS_1026</strain>
    </source>
</reference>
<gene>
    <name evidence="6" type="ORF">EQG53_06975</name>
    <name evidence="7" type="ORF">I6H83_15460</name>
</gene>
<dbReference type="InterPro" id="IPR036390">
    <property type="entry name" value="WH_DNA-bd_sf"/>
</dbReference>
<dbReference type="Pfam" id="PF00027">
    <property type="entry name" value="cNMP_binding"/>
    <property type="match status" value="1"/>
</dbReference>
<evidence type="ECO:0000256" key="2">
    <source>
        <dbReference type="ARBA" id="ARBA00023125"/>
    </source>
</evidence>
<dbReference type="SMART" id="SM00100">
    <property type="entry name" value="cNMP"/>
    <property type="match status" value="1"/>
</dbReference>
<reference evidence="6 8" key="1">
    <citation type="submission" date="2019-01" db="EMBL/GenBank/DDBJ databases">
        <title>Brevundimonas diminuta Genome sequencing and assembly.</title>
        <authorList>
            <person name="Chen H."/>
        </authorList>
    </citation>
    <scope>NUCLEOTIDE SEQUENCE [LARGE SCALE GENOMIC DNA]</scope>
    <source>
        <strain evidence="6">ATCC</strain>
        <strain evidence="8">ATCC(B) 19146</strain>
    </source>
</reference>
<dbReference type="Proteomes" id="UP000596117">
    <property type="component" value="Chromosome"/>
</dbReference>
<keyword evidence="1" id="KW-0805">Transcription regulation</keyword>
<name>A0A410NW52_BREDI</name>
<dbReference type="GO" id="GO:0003677">
    <property type="term" value="F:DNA binding"/>
    <property type="evidence" value="ECO:0007669"/>
    <property type="project" value="UniProtKB-KW"/>
</dbReference>
<dbReference type="Pfam" id="PF13545">
    <property type="entry name" value="HTH_Crp_2"/>
    <property type="match status" value="1"/>
</dbReference>
<keyword evidence="3" id="KW-0804">Transcription</keyword>
<feature type="domain" description="Cyclic nucleotide-binding" evidence="4">
    <location>
        <begin position="128"/>
        <end position="197"/>
    </location>
</feature>
<dbReference type="PRINTS" id="PR00034">
    <property type="entry name" value="HTHCRP"/>
</dbReference>
<dbReference type="CDD" id="cd00092">
    <property type="entry name" value="HTH_CRP"/>
    <property type="match status" value="1"/>
</dbReference>
<dbReference type="Proteomes" id="UP000287388">
    <property type="component" value="Chromosome"/>
</dbReference>
<feature type="domain" description="HTH crp-type" evidence="5">
    <location>
        <begin position="229"/>
        <end position="298"/>
    </location>
</feature>
<evidence type="ECO:0000259" key="5">
    <source>
        <dbReference type="PROSITE" id="PS51063"/>
    </source>
</evidence>
<accession>A0A410NW52</accession>
<dbReference type="SMART" id="SM00419">
    <property type="entry name" value="HTH_CRP"/>
    <property type="match status" value="1"/>
</dbReference>
<dbReference type="InterPro" id="IPR012318">
    <property type="entry name" value="HTH_CRP"/>
</dbReference>
<sequence>MQLLICPALVHLSPAGLKSLAPETALLFGTPATGPRPRTASTQASLPLAQHDQGQFPVAGSSWPTVPWVYSWLAETCSHHKVILNIIALPALPSFDMTARLDNACETISASFFPIRGRPQTLGVVHPYAGGDQIYAEGDPAHSFYTVISGAVRTVRHSPDGRRQIGDFYYAGDLFGFEANEERLFTAEAMRSTRVRAIRLEAATTRAIIATARQELSRAHEHLAMLGRRSAEEKVASFLLELAREGPIDRVALPMSRQDMADYLGLALETVSRVLSRFHEEDVIGFVSCREFRILKHSRLLRLASA</sequence>
<evidence type="ECO:0000256" key="3">
    <source>
        <dbReference type="ARBA" id="ARBA00023163"/>
    </source>
</evidence>
<dbReference type="Gene3D" id="2.60.120.10">
    <property type="entry name" value="Jelly Rolls"/>
    <property type="match status" value="1"/>
</dbReference>
<dbReference type="PROSITE" id="PS00042">
    <property type="entry name" value="HTH_CRP_1"/>
    <property type="match status" value="1"/>
</dbReference>
<dbReference type="PROSITE" id="PS50042">
    <property type="entry name" value="CNMP_BINDING_3"/>
    <property type="match status" value="1"/>
</dbReference>
<evidence type="ECO:0000313" key="9">
    <source>
        <dbReference type="Proteomes" id="UP000596117"/>
    </source>
</evidence>
<keyword evidence="2" id="KW-0238">DNA-binding</keyword>
<dbReference type="GO" id="GO:0005829">
    <property type="term" value="C:cytosol"/>
    <property type="evidence" value="ECO:0007669"/>
    <property type="project" value="TreeGrafter"/>
</dbReference>
<dbReference type="InterPro" id="IPR018490">
    <property type="entry name" value="cNMP-bd_dom_sf"/>
</dbReference>
<dbReference type="EMBL" id="CP035093">
    <property type="protein sequence ID" value="QAT14124.1"/>
    <property type="molecule type" value="Genomic_DNA"/>
</dbReference>
<dbReference type="InterPro" id="IPR036388">
    <property type="entry name" value="WH-like_DNA-bd_sf"/>
</dbReference>